<dbReference type="RefSeq" id="WP_124543970.1">
    <property type="nucleotide sequence ID" value="NZ_QUSW01000016.1"/>
</dbReference>
<evidence type="ECO:0000313" key="1">
    <source>
        <dbReference type="EMBL" id="RQP21164.1"/>
    </source>
</evidence>
<organism evidence="1 2">
    <name type="scientific">Piscinibacter terrae</name>
    <dbReference type="NCBI Taxonomy" id="2496871"/>
    <lineage>
        <taxon>Bacteria</taxon>
        <taxon>Pseudomonadati</taxon>
        <taxon>Pseudomonadota</taxon>
        <taxon>Betaproteobacteria</taxon>
        <taxon>Burkholderiales</taxon>
        <taxon>Sphaerotilaceae</taxon>
        <taxon>Piscinibacter</taxon>
    </lineage>
</organism>
<protein>
    <submittedName>
        <fullName evidence="1">Uncharacterized protein</fullName>
    </submittedName>
</protein>
<gene>
    <name evidence="1" type="ORF">DZC73_29330</name>
</gene>
<reference evidence="1 2" key="1">
    <citation type="submission" date="2018-08" db="EMBL/GenBank/DDBJ databases">
        <authorList>
            <person name="Khan S.A."/>
            <person name="Jeon C.O."/>
            <person name="Chun B.H."/>
            <person name="Jeong S.E."/>
        </authorList>
    </citation>
    <scope>NUCLEOTIDE SEQUENCE [LARGE SCALE GENOMIC DNA]</scope>
    <source>
        <strain evidence="1 2">S-16</strain>
    </source>
</reference>
<name>A0A3N7HGN8_9BURK</name>
<keyword evidence="2" id="KW-1185">Reference proteome</keyword>
<evidence type="ECO:0000313" key="2">
    <source>
        <dbReference type="Proteomes" id="UP000267464"/>
    </source>
</evidence>
<proteinExistence type="predicted"/>
<dbReference type="EMBL" id="QUSW01000016">
    <property type="protein sequence ID" value="RQP21164.1"/>
    <property type="molecule type" value="Genomic_DNA"/>
</dbReference>
<sequence length="91" mass="9907">MSTIAIADVQYRQGFLEVMPGIHEGHINLEAWNVSPSVSPLPDSVTSHLIQDKDVVSNVELELSVAQARVLVGLLESAIRDVEKKFVSGKP</sequence>
<dbReference type="Proteomes" id="UP000267464">
    <property type="component" value="Unassembled WGS sequence"/>
</dbReference>
<accession>A0A3N7HGN8</accession>
<dbReference type="AlphaFoldDB" id="A0A3N7HGN8"/>
<reference evidence="1 2" key="2">
    <citation type="submission" date="2018-12" db="EMBL/GenBank/DDBJ databases">
        <title>Rhizobacter gummiphilus sp. nov., a rubber-degrading bacterium isolated from the soil of a botanical garden in Japan.</title>
        <authorList>
            <person name="Shunsuke S.S."/>
        </authorList>
    </citation>
    <scope>NUCLEOTIDE SEQUENCE [LARGE SCALE GENOMIC DNA]</scope>
    <source>
        <strain evidence="1 2">S-16</strain>
    </source>
</reference>
<dbReference type="OrthoDB" id="7067165at2"/>
<comment type="caution">
    <text evidence="1">The sequence shown here is derived from an EMBL/GenBank/DDBJ whole genome shotgun (WGS) entry which is preliminary data.</text>
</comment>